<keyword evidence="3" id="KW-0804">Transcription</keyword>
<dbReference type="InterPro" id="IPR018060">
    <property type="entry name" value="HTH_AraC"/>
</dbReference>
<keyword evidence="6" id="KW-1185">Reference proteome</keyword>
<dbReference type="SUPFAM" id="SSF46689">
    <property type="entry name" value="Homeodomain-like"/>
    <property type="match status" value="2"/>
</dbReference>
<evidence type="ECO:0000313" key="5">
    <source>
        <dbReference type="EMBL" id="ORE87268.1"/>
    </source>
</evidence>
<dbReference type="PROSITE" id="PS00041">
    <property type="entry name" value="HTH_ARAC_FAMILY_1"/>
    <property type="match status" value="1"/>
</dbReference>
<dbReference type="PANTHER" id="PTHR46796">
    <property type="entry name" value="HTH-TYPE TRANSCRIPTIONAL ACTIVATOR RHAS-RELATED"/>
    <property type="match status" value="1"/>
</dbReference>
<dbReference type="SMART" id="SM00342">
    <property type="entry name" value="HTH_ARAC"/>
    <property type="match status" value="1"/>
</dbReference>
<keyword evidence="2" id="KW-0238">DNA-binding</keyword>
<dbReference type="Proteomes" id="UP000192342">
    <property type="component" value="Unassembled WGS sequence"/>
</dbReference>
<dbReference type="InterPro" id="IPR009057">
    <property type="entry name" value="Homeodomain-like_sf"/>
</dbReference>
<accession>A0A1Y1SE54</accession>
<evidence type="ECO:0000256" key="2">
    <source>
        <dbReference type="ARBA" id="ARBA00023125"/>
    </source>
</evidence>
<evidence type="ECO:0000256" key="1">
    <source>
        <dbReference type="ARBA" id="ARBA00023015"/>
    </source>
</evidence>
<sequence>MANSKHIHRARSAVIAANTQHILHAPDTRVGVVLLDPVISATTQPEADAIGQHRDAAHWIQALNQGGTIDADDAVWRPHTTAYAARDPRVLAAAEQVDARLFENQPVSDVAKSVALSESRLQHLFASQTGLRLRQYRLWMRVLKTAGDAALGHSMTDAAHANGFSSSAHFSSSFRKSFGLAPREILSSNALTENPSLIGSATNRLLA</sequence>
<gene>
    <name evidence="5" type="ORF">ATO7_09512</name>
</gene>
<dbReference type="STRING" id="1317117.ATO7_09512"/>
<proteinExistence type="predicted"/>
<dbReference type="RefSeq" id="WP_158523142.1">
    <property type="nucleotide sequence ID" value="NZ_AQQV01000002.1"/>
</dbReference>
<comment type="caution">
    <text evidence="5">The sequence shown here is derived from an EMBL/GenBank/DDBJ whole genome shotgun (WGS) entry which is preliminary data.</text>
</comment>
<dbReference type="Gene3D" id="1.10.10.60">
    <property type="entry name" value="Homeodomain-like"/>
    <property type="match status" value="2"/>
</dbReference>
<dbReference type="Pfam" id="PF12833">
    <property type="entry name" value="HTH_18"/>
    <property type="match status" value="1"/>
</dbReference>
<dbReference type="OrthoDB" id="5622169at2"/>
<dbReference type="EMBL" id="AQQV01000002">
    <property type="protein sequence ID" value="ORE87268.1"/>
    <property type="molecule type" value="Genomic_DNA"/>
</dbReference>
<organism evidence="5 6">
    <name type="scientific">Oceanococcus atlanticus</name>
    <dbReference type="NCBI Taxonomy" id="1317117"/>
    <lineage>
        <taxon>Bacteria</taxon>
        <taxon>Pseudomonadati</taxon>
        <taxon>Pseudomonadota</taxon>
        <taxon>Gammaproteobacteria</taxon>
        <taxon>Chromatiales</taxon>
        <taxon>Oceanococcaceae</taxon>
        <taxon>Oceanococcus</taxon>
    </lineage>
</organism>
<evidence type="ECO:0000256" key="3">
    <source>
        <dbReference type="ARBA" id="ARBA00023163"/>
    </source>
</evidence>
<dbReference type="AlphaFoldDB" id="A0A1Y1SE54"/>
<protein>
    <submittedName>
        <fullName evidence="5">Helix-turn-helix domain-containing protein</fullName>
    </submittedName>
</protein>
<dbReference type="InterPro" id="IPR018062">
    <property type="entry name" value="HTH_AraC-typ_CS"/>
</dbReference>
<keyword evidence="1" id="KW-0805">Transcription regulation</keyword>
<evidence type="ECO:0000259" key="4">
    <source>
        <dbReference type="PROSITE" id="PS01124"/>
    </source>
</evidence>
<reference evidence="5 6" key="1">
    <citation type="submission" date="2013-04" db="EMBL/GenBank/DDBJ databases">
        <title>Oceanococcus atlanticus 22II-S10r2 Genome Sequencing.</title>
        <authorList>
            <person name="Lai Q."/>
            <person name="Li G."/>
            <person name="Shao Z."/>
        </authorList>
    </citation>
    <scope>NUCLEOTIDE SEQUENCE [LARGE SCALE GENOMIC DNA]</scope>
    <source>
        <strain evidence="5 6">22II-S10r2</strain>
    </source>
</reference>
<dbReference type="GO" id="GO:0043565">
    <property type="term" value="F:sequence-specific DNA binding"/>
    <property type="evidence" value="ECO:0007669"/>
    <property type="project" value="InterPro"/>
</dbReference>
<feature type="domain" description="HTH araC/xylS-type" evidence="4">
    <location>
        <begin position="91"/>
        <end position="188"/>
    </location>
</feature>
<dbReference type="GO" id="GO:0003700">
    <property type="term" value="F:DNA-binding transcription factor activity"/>
    <property type="evidence" value="ECO:0007669"/>
    <property type="project" value="InterPro"/>
</dbReference>
<name>A0A1Y1SE54_9GAMM</name>
<dbReference type="InterPro" id="IPR050204">
    <property type="entry name" value="AraC_XylS_family_regulators"/>
</dbReference>
<dbReference type="PROSITE" id="PS01124">
    <property type="entry name" value="HTH_ARAC_FAMILY_2"/>
    <property type="match status" value="1"/>
</dbReference>
<evidence type="ECO:0000313" key="6">
    <source>
        <dbReference type="Proteomes" id="UP000192342"/>
    </source>
</evidence>